<feature type="region of interest" description="Disordered" evidence="1">
    <location>
        <begin position="183"/>
        <end position="210"/>
    </location>
</feature>
<proteinExistence type="predicted"/>
<reference evidence="2 3" key="1">
    <citation type="submission" date="2020-08" db="EMBL/GenBank/DDBJ databases">
        <title>Genomic Encyclopedia of Type Strains, Phase IV (KMG-IV): sequencing the most valuable type-strain genomes for metagenomic binning, comparative biology and taxonomic classification.</title>
        <authorList>
            <person name="Goeker M."/>
        </authorList>
    </citation>
    <scope>NUCLEOTIDE SEQUENCE [LARGE SCALE GENOMIC DNA]</scope>
    <source>
        <strain evidence="2 3">DSM 29781</strain>
    </source>
</reference>
<dbReference type="AlphaFoldDB" id="A0A7W8HGB3"/>
<evidence type="ECO:0000256" key="1">
    <source>
        <dbReference type="SAM" id="MobiDB-lite"/>
    </source>
</evidence>
<name>A0A7W8HGB3_9BURK</name>
<gene>
    <name evidence="2" type="ORF">HNQ70_001564</name>
</gene>
<comment type="caution">
    <text evidence="2">The sequence shown here is derived from an EMBL/GenBank/DDBJ whole genome shotgun (WGS) entry which is preliminary data.</text>
</comment>
<organism evidence="2 3">
    <name type="scientific">Quisquiliibacterium transsilvanicum</name>
    <dbReference type="NCBI Taxonomy" id="1549638"/>
    <lineage>
        <taxon>Bacteria</taxon>
        <taxon>Pseudomonadati</taxon>
        <taxon>Pseudomonadota</taxon>
        <taxon>Betaproteobacteria</taxon>
        <taxon>Burkholderiales</taxon>
        <taxon>Burkholderiaceae</taxon>
        <taxon>Quisquiliibacterium</taxon>
    </lineage>
</organism>
<accession>A0A7W8HGB3</accession>
<dbReference type="Proteomes" id="UP000532440">
    <property type="component" value="Unassembled WGS sequence"/>
</dbReference>
<protein>
    <submittedName>
        <fullName evidence="2">Uncharacterized protein</fullName>
    </submittedName>
</protein>
<evidence type="ECO:0000313" key="2">
    <source>
        <dbReference type="EMBL" id="MBB5271554.1"/>
    </source>
</evidence>
<evidence type="ECO:0000313" key="3">
    <source>
        <dbReference type="Proteomes" id="UP000532440"/>
    </source>
</evidence>
<keyword evidence="3" id="KW-1185">Reference proteome</keyword>
<sequence>MGGGGGDGGAAAAQQQEAERQAQIKAATDAINATFNGSGRDALYADQRGAVYDLNKMEVDRQATEAERTNRFGLARAGLLGGSAQVDSVADINRRTNEGLMRAGGIADQASADLRTADEQARANLISLAQSGIDTGTAASQALNSLKVNNANASSARAGATVGGLFNDLGQAYLMNQANAGRSAANANPNQQQWYGVSSPSKTYGGTVSR</sequence>
<dbReference type="RefSeq" id="WP_183966022.1">
    <property type="nucleotide sequence ID" value="NZ_BAABEW010000001.1"/>
</dbReference>
<dbReference type="EMBL" id="JACHGB010000003">
    <property type="protein sequence ID" value="MBB5271554.1"/>
    <property type="molecule type" value="Genomic_DNA"/>
</dbReference>
<feature type="region of interest" description="Disordered" evidence="1">
    <location>
        <begin position="1"/>
        <end position="24"/>
    </location>
</feature>